<dbReference type="GO" id="GO:0006078">
    <property type="term" value="P:(1-&gt;6)-beta-D-glucan biosynthetic process"/>
    <property type="evidence" value="ECO:0007669"/>
    <property type="project" value="InterPro"/>
</dbReference>
<dbReference type="EMBL" id="LT598462">
    <property type="protein sequence ID" value="SCU78011.1"/>
    <property type="molecule type" value="Genomic_DNA"/>
</dbReference>
<gene>
    <name evidence="7" type="ORF">LAMI_0A03092G</name>
</gene>
<dbReference type="Pfam" id="PF10342">
    <property type="entry name" value="Kre9_KNH"/>
    <property type="match status" value="1"/>
</dbReference>
<evidence type="ECO:0000256" key="4">
    <source>
        <dbReference type="SAM" id="SignalP"/>
    </source>
</evidence>
<feature type="signal peptide" evidence="4">
    <location>
        <begin position="1"/>
        <end position="23"/>
    </location>
</feature>
<dbReference type="STRING" id="1230905.A0A1G4IMW9"/>
<keyword evidence="3 4" id="KW-0732">Signal</keyword>
<reference evidence="7 8" key="1">
    <citation type="submission" date="2016-03" db="EMBL/GenBank/DDBJ databases">
        <authorList>
            <person name="Devillers H."/>
        </authorList>
    </citation>
    <scope>NUCLEOTIDE SEQUENCE [LARGE SCALE GENOMIC DNA]</scope>
    <source>
        <strain evidence="7">CBS 11717</strain>
    </source>
</reference>
<protein>
    <submittedName>
        <fullName evidence="7">LAMI_0A03092g1_1</fullName>
    </submittedName>
</protein>
<dbReference type="PANTHER" id="PTHR28154:SF1">
    <property type="entry name" value="CELL WALL SYNTHESIS PROTEIN KNH1-RELATED"/>
    <property type="match status" value="1"/>
</dbReference>
<evidence type="ECO:0000313" key="7">
    <source>
        <dbReference type="EMBL" id="SCU78011.1"/>
    </source>
</evidence>
<feature type="domain" description="Yeast cell wall synthesis Kre9/Knh1-like N-terminal" evidence="6">
    <location>
        <begin position="30"/>
        <end position="131"/>
    </location>
</feature>
<feature type="chain" id="PRO_5009235645" evidence="4">
    <location>
        <begin position="24"/>
        <end position="267"/>
    </location>
</feature>
<dbReference type="Proteomes" id="UP000191024">
    <property type="component" value="Chromosome A"/>
</dbReference>
<dbReference type="AlphaFoldDB" id="A0A1G4IMW9"/>
<feature type="domain" description="Yeast cell wall synthesis Kre9/Knh1 C-terminal" evidence="5">
    <location>
        <begin position="165"/>
        <end position="265"/>
    </location>
</feature>
<accession>A0A1G4IMW9</accession>
<proteinExistence type="inferred from homology"/>
<dbReference type="GO" id="GO:0031505">
    <property type="term" value="P:fungal-type cell wall organization"/>
    <property type="evidence" value="ECO:0007669"/>
    <property type="project" value="TreeGrafter"/>
</dbReference>
<dbReference type="Pfam" id="PF05390">
    <property type="entry name" value="Kre9_KNH1_C"/>
    <property type="match status" value="1"/>
</dbReference>
<evidence type="ECO:0000256" key="1">
    <source>
        <dbReference type="ARBA" id="ARBA00004010"/>
    </source>
</evidence>
<comment type="function">
    <text evidence="1">Involved in cell wall beta(1-&gt;6) glucan synthesis.</text>
</comment>
<comment type="similarity">
    <text evidence="2">Belongs to the KRE9/KNH1 family.</text>
</comment>
<evidence type="ECO:0000259" key="5">
    <source>
        <dbReference type="Pfam" id="PF05390"/>
    </source>
</evidence>
<dbReference type="InterPro" id="IPR045328">
    <property type="entry name" value="Kre9/Knh1"/>
</dbReference>
<dbReference type="InterPro" id="IPR008659">
    <property type="entry name" value="Kre9/Knh1_C"/>
</dbReference>
<dbReference type="InterPro" id="IPR018466">
    <property type="entry name" value="Kre9/Knh1-like_N"/>
</dbReference>
<keyword evidence="8" id="KW-1185">Reference proteome</keyword>
<evidence type="ECO:0000256" key="2">
    <source>
        <dbReference type="ARBA" id="ARBA00006816"/>
    </source>
</evidence>
<organism evidence="7 8">
    <name type="scientific">Lachancea mirantina</name>
    <dbReference type="NCBI Taxonomy" id="1230905"/>
    <lineage>
        <taxon>Eukaryota</taxon>
        <taxon>Fungi</taxon>
        <taxon>Dikarya</taxon>
        <taxon>Ascomycota</taxon>
        <taxon>Saccharomycotina</taxon>
        <taxon>Saccharomycetes</taxon>
        <taxon>Saccharomycetales</taxon>
        <taxon>Saccharomycetaceae</taxon>
        <taxon>Lachancea</taxon>
    </lineage>
</organism>
<evidence type="ECO:0000259" key="6">
    <source>
        <dbReference type="Pfam" id="PF10342"/>
    </source>
</evidence>
<evidence type="ECO:0000256" key="3">
    <source>
        <dbReference type="ARBA" id="ARBA00022729"/>
    </source>
</evidence>
<dbReference type="PANTHER" id="PTHR28154">
    <property type="entry name" value="CELL WALL SYNTHESIS PROTEIN KNH1-RELATED"/>
    <property type="match status" value="1"/>
</dbReference>
<dbReference type="GO" id="GO:0042546">
    <property type="term" value="P:cell wall biogenesis"/>
    <property type="evidence" value="ECO:0007669"/>
    <property type="project" value="InterPro"/>
</dbReference>
<dbReference type="GO" id="GO:0005576">
    <property type="term" value="C:extracellular region"/>
    <property type="evidence" value="ECO:0007669"/>
    <property type="project" value="TreeGrafter"/>
</dbReference>
<sequence>MNSACRALVVLLCALFYVSPVLADLRITEPQAGAAFTATPSGLELRVAWVDAGGSPELAKVREYTIVLCTGPNSKIKAVSKLGTVPASQVRDGSLTLNVATSAGTDGSYFLQIVAAAPDGYSIHYSDRFTLRGMTGTEDARQAADVDSPSPETMMFDNGYPPEINSASFQVTYTAQTGSWRFAPMQTQPGSRVTATTWQRQHATSAVSPFTTIMGKPNRVKTVTAGWDYTIVSLHNHAKPAPFPAENGGWYNAKGRQTLTTKKVNAN</sequence>
<dbReference type="OrthoDB" id="2432613at2759"/>
<name>A0A1G4IMW9_9SACH</name>
<evidence type="ECO:0000313" key="8">
    <source>
        <dbReference type="Proteomes" id="UP000191024"/>
    </source>
</evidence>